<feature type="domain" description="Zinc-ribbon" evidence="2">
    <location>
        <begin position="5"/>
        <end position="25"/>
    </location>
</feature>
<dbReference type="AlphaFoldDB" id="A0A9D1DPR6"/>
<dbReference type="Proteomes" id="UP000886785">
    <property type="component" value="Unassembled WGS sequence"/>
</dbReference>
<evidence type="ECO:0000313" key="4">
    <source>
        <dbReference type="Proteomes" id="UP000886785"/>
    </source>
</evidence>
<feature type="transmembrane region" description="Helical" evidence="1">
    <location>
        <begin position="52"/>
        <end position="70"/>
    </location>
</feature>
<organism evidence="3 4">
    <name type="scientific">Candidatus Gallacutalibacter pullicola</name>
    <dbReference type="NCBI Taxonomy" id="2840830"/>
    <lineage>
        <taxon>Bacteria</taxon>
        <taxon>Bacillati</taxon>
        <taxon>Bacillota</taxon>
        <taxon>Clostridia</taxon>
        <taxon>Eubacteriales</taxon>
        <taxon>Candidatus Gallacutalibacter</taxon>
    </lineage>
</organism>
<dbReference type="EMBL" id="DVHF01000046">
    <property type="protein sequence ID" value="HIR56804.1"/>
    <property type="molecule type" value="Genomic_DNA"/>
</dbReference>
<sequence length="258" mass="28132">MIENCPNCGKPVNKEAKYCGNCGFVLSASAAGENAVSQPTISTKLKKKNSTLFPLILGIAVISFTLFRILSPDTEDPTSSSHSFSYVEAADPNTDGSARFRLTIDEYVDMCNQNMAELFSNDASMQLEYIKTSRTGNVSGDFWVFGSSKEYNVVINYETATEKIREVAFYAPNKHLSGGGFDSDFIALLSCLWEPLSGNGPEECAGILNGLSTDRGNFFTENNITYFFVTVAQIKELNVIMPDNVSSDDFAISITAGK</sequence>
<protein>
    <submittedName>
        <fullName evidence="3">Zinc ribbon domain-containing protein</fullName>
    </submittedName>
</protein>
<keyword evidence="1" id="KW-1133">Transmembrane helix</keyword>
<dbReference type="InterPro" id="IPR026870">
    <property type="entry name" value="Zinc_ribbon_dom"/>
</dbReference>
<keyword evidence="1" id="KW-0472">Membrane</keyword>
<accession>A0A9D1DPR6</accession>
<evidence type="ECO:0000313" key="3">
    <source>
        <dbReference type="EMBL" id="HIR56804.1"/>
    </source>
</evidence>
<reference evidence="3" key="1">
    <citation type="submission" date="2020-10" db="EMBL/GenBank/DDBJ databases">
        <authorList>
            <person name="Gilroy R."/>
        </authorList>
    </citation>
    <scope>NUCLEOTIDE SEQUENCE</scope>
    <source>
        <strain evidence="3">ChiSjej1B19-7085</strain>
    </source>
</reference>
<evidence type="ECO:0000256" key="1">
    <source>
        <dbReference type="SAM" id="Phobius"/>
    </source>
</evidence>
<gene>
    <name evidence="3" type="ORF">IAA54_03980</name>
</gene>
<comment type="caution">
    <text evidence="3">The sequence shown here is derived from an EMBL/GenBank/DDBJ whole genome shotgun (WGS) entry which is preliminary data.</text>
</comment>
<proteinExistence type="predicted"/>
<dbReference type="Pfam" id="PF13240">
    <property type="entry name" value="Zn_Ribbon_1"/>
    <property type="match status" value="1"/>
</dbReference>
<reference evidence="3" key="2">
    <citation type="journal article" date="2021" name="PeerJ">
        <title>Extensive microbial diversity within the chicken gut microbiome revealed by metagenomics and culture.</title>
        <authorList>
            <person name="Gilroy R."/>
            <person name="Ravi A."/>
            <person name="Getino M."/>
            <person name="Pursley I."/>
            <person name="Horton D.L."/>
            <person name="Alikhan N.F."/>
            <person name="Baker D."/>
            <person name="Gharbi K."/>
            <person name="Hall N."/>
            <person name="Watson M."/>
            <person name="Adriaenssens E.M."/>
            <person name="Foster-Nyarko E."/>
            <person name="Jarju S."/>
            <person name="Secka A."/>
            <person name="Antonio M."/>
            <person name="Oren A."/>
            <person name="Chaudhuri R.R."/>
            <person name="La Ragione R."/>
            <person name="Hildebrand F."/>
            <person name="Pallen M.J."/>
        </authorList>
    </citation>
    <scope>NUCLEOTIDE SEQUENCE</scope>
    <source>
        <strain evidence="3">ChiSjej1B19-7085</strain>
    </source>
</reference>
<name>A0A9D1DPR6_9FIRM</name>
<keyword evidence="1" id="KW-0812">Transmembrane</keyword>
<evidence type="ECO:0000259" key="2">
    <source>
        <dbReference type="Pfam" id="PF13240"/>
    </source>
</evidence>